<dbReference type="PANTHER" id="PTHR43250:SF2">
    <property type="entry name" value="EXODEOXYRIBONUCLEASE III"/>
    <property type="match status" value="1"/>
</dbReference>
<evidence type="ECO:0000259" key="1">
    <source>
        <dbReference type="Pfam" id="PF03372"/>
    </source>
</evidence>
<dbReference type="GO" id="GO:0008311">
    <property type="term" value="F:double-stranded DNA 3'-5' DNA exonuclease activity"/>
    <property type="evidence" value="ECO:0007669"/>
    <property type="project" value="InterPro"/>
</dbReference>
<dbReference type="PANTHER" id="PTHR43250">
    <property type="entry name" value="EXODEOXYRIBONUCLEASE III"/>
    <property type="match status" value="1"/>
</dbReference>
<dbReference type="InterPro" id="IPR037493">
    <property type="entry name" value="ExoIII-like"/>
</dbReference>
<dbReference type="Proteomes" id="UP000482155">
    <property type="component" value="Unassembled WGS sequence"/>
</dbReference>
<dbReference type="InterPro" id="IPR036691">
    <property type="entry name" value="Endo/exonu/phosph_ase_sf"/>
</dbReference>
<name>A0A6B3SWQ3_9BURK</name>
<dbReference type="Pfam" id="PF03372">
    <property type="entry name" value="Exo_endo_phos"/>
    <property type="match status" value="1"/>
</dbReference>
<feature type="domain" description="Endonuclease/exonuclease/phosphatase" evidence="1">
    <location>
        <begin position="7"/>
        <end position="205"/>
    </location>
</feature>
<dbReference type="EMBL" id="JAAIVB010000069">
    <property type="protein sequence ID" value="NEX63426.1"/>
    <property type="molecule type" value="Genomic_DNA"/>
</dbReference>
<protein>
    <recommendedName>
        <fullName evidence="1">Endonuclease/exonuclease/phosphatase domain-containing protein</fullName>
    </recommendedName>
</protein>
<evidence type="ECO:0000313" key="3">
    <source>
        <dbReference type="Proteomes" id="UP000482155"/>
    </source>
</evidence>
<dbReference type="SUPFAM" id="SSF56219">
    <property type="entry name" value="DNase I-like"/>
    <property type="match status" value="1"/>
</dbReference>
<keyword evidence="3" id="KW-1185">Reference proteome</keyword>
<evidence type="ECO:0000313" key="2">
    <source>
        <dbReference type="EMBL" id="NEX63426.1"/>
    </source>
</evidence>
<comment type="caution">
    <text evidence="2">The sequence shown here is derived from an EMBL/GenBank/DDBJ whole genome shotgun (WGS) entry which is preliminary data.</text>
</comment>
<dbReference type="Gene3D" id="3.60.10.10">
    <property type="entry name" value="Endonuclease/exonuclease/phosphatase"/>
    <property type="match status" value="1"/>
</dbReference>
<sequence length="237" mass="26440">MKAMKVATLNLRHGGGTRVVALAARLAALDCDVLVLTEFRCNRHGQWLEQTLAHSGYHHFMAIVAPEKTNTVAIASRLPFTFDDTVCQGMELRSRLLPVAIGSLRLVGAYFPQGRHKRPVFDWLLHEGLAWMGDDGIVLGDLNTGLHGIDEAGHTFAETARFRQLGTGPLVDAWRTRHGDARQFSWYSNHGNGFRIDHLFCTQRRYDLLQAIAYDHAPRLSGESDHAALIAMFHSTT</sequence>
<accession>A0A6B3SWQ3</accession>
<organism evidence="2 3">
    <name type="scientific">Noviherbaspirillum galbum</name>
    <dbReference type="NCBI Taxonomy" id="2709383"/>
    <lineage>
        <taxon>Bacteria</taxon>
        <taxon>Pseudomonadati</taxon>
        <taxon>Pseudomonadota</taxon>
        <taxon>Betaproteobacteria</taxon>
        <taxon>Burkholderiales</taxon>
        <taxon>Oxalobacteraceae</taxon>
        <taxon>Noviherbaspirillum</taxon>
    </lineage>
</organism>
<gene>
    <name evidence="2" type="ORF">G3574_20300</name>
</gene>
<reference evidence="2 3" key="1">
    <citation type="submission" date="2020-02" db="EMBL/GenBank/DDBJ databases">
        <authorList>
            <person name="Kim M.K."/>
        </authorList>
    </citation>
    <scope>NUCLEOTIDE SEQUENCE [LARGE SCALE GENOMIC DNA]</scope>
    <source>
        <strain evidence="2 3">17J57-3</strain>
    </source>
</reference>
<proteinExistence type="predicted"/>
<dbReference type="GO" id="GO:0006281">
    <property type="term" value="P:DNA repair"/>
    <property type="evidence" value="ECO:0007669"/>
    <property type="project" value="InterPro"/>
</dbReference>
<dbReference type="InterPro" id="IPR005135">
    <property type="entry name" value="Endo/exonuclease/phosphatase"/>
</dbReference>
<dbReference type="AlphaFoldDB" id="A0A6B3SWQ3"/>